<dbReference type="GO" id="GO:0016491">
    <property type="term" value="F:oxidoreductase activity"/>
    <property type="evidence" value="ECO:0007669"/>
    <property type="project" value="UniProtKB-KW"/>
</dbReference>
<dbReference type="CDD" id="cd05374">
    <property type="entry name" value="17beta-HSD-like_SDR_c"/>
    <property type="match status" value="1"/>
</dbReference>
<dbReference type="Proteomes" id="UP001139365">
    <property type="component" value="Unassembled WGS sequence"/>
</dbReference>
<comment type="caution">
    <text evidence="4">The sequence shown here is derived from an EMBL/GenBank/DDBJ whole genome shotgun (WGS) entry which is preliminary data.</text>
</comment>
<dbReference type="PANTHER" id="PTHR44169">
    <property type="entry name" value="NADPH-DEPENDENT 1-ACYLDIHYDROXYACETONE PHOSPHATE REDUCTASE"/>
    <property type="match status" value="1"/>
</dbReference>
<dbReference type="SUPFAM" id="SSF51735">
    <property type="entry name" value="NAD(P)-binding Rossmann-fold domains"/>
    <property type="match status" value="1"/>
</dbReference>
<dbReference type="InterPro" id="IPR036291">
    <property type="entry name" value="NAD(P)-bd_dom_sf"/>
</dbReference>
<dbReference type="InterPro" id="IPR020904">
    <property type="entry name" value="Sc_DH/Rdtase_CS"/>
</dbReference>
<evidence type="ECO:0000256" key="1">
    <source>
        <dbReference type="ARBA" id="ARBA00006484"/>
    </source>
</evidence>
<dbReference type="AlphaFoldDB" id="A0AAE3FGH7"/>
<dbReference type="InterPro" id="IPR002347">
    <property type="entry name" value="SDR_fam"/>
</dbReference>
<dbReference type="EMBL" id="JALEMU010000030">
    <property type="protein sequence ID" value="MCI5754990.1"/>
    <property type="molecule type" value="Genomic_DNA"/>
</dbReference>
<protein>
    <submittedName>
        <fullName evidence="4">SDR family oxidoreductase</fullName>
    </submittedName>
</protein>
<accession>A0AAE3FGH7</accession>
<evidence type="ECO:0000313" key="5">
    <source>
        <dbReference type="Proteomes" id="UP001139365"/>
    </source>
</evidence>
<evidence type="ECO:0000313" key="4">
    <source>
        <dbReference type="EMBL" id="MCI5754990.1"/>
    </source>
</evidence>
<organism evidence="4 5">
    <name type="scientific">Candidatus Colimorpha enterica</name>
    <dbReference type="NCBI Taxonomy" id="3083063"/>
    <lineage>
        <taxon>Bacteria</taxon>
        <taxon>Pseudomonadati</taxon>
        <taxon>Bacteroidota</taxon>
        <taxon>Bacteroidia</taxon>
        <taxon>Bacteroidales</taxon>
        <taxon>Candidatus Colimorpha</taxon>
    </lineage>
</organism>
<dbReference type="PRINTS" id="PR00080">
    <property type="entry name" value="SDRFAMILY"/>
</dbReference>
<dbReference type="PROSITE" id="PS00061">
    <property type="entry name" value="ADH_SHORT"/>
    <property type="match status" value="1"/>
</dbReference>
<keyword evidence="2" id="KW-0560">Oxidoreductase</keyword>
<dbReference type="Pfam" id="PF00106">
    <property type="entry name" value="adh_short"/>
    <property type="match status" value="1"/>
</dbReference>
<reference evidence="4 5" key="1">
    <citation type="submission" date="2022-03" db="EMBL/GenBank/DDBJ databases">
        <title>Metagenome-assembled genomes from swine fecal metagenomes.</title>
        <authorList>
            <person name="Holman D.B."/>
            <person name="Kommadath A."/>
        </authorList>
    </citation>
    <scope>NUCLEOTIDE SEQUENCE [LARGE SCALE GENOMIC DNA]</scope>
    <source>
        <strain evidence="4">SUG147</strain>
    </source>
</reference>
<evidence type="ECO:0000256" key="3">
    <source>
        <dbReference type="RuleBase" id="RU000363"/>
    </source>
</evidence>
<dbReference type="PRINTS" id="PR00081">
    <property type="entry name" value="GDHRDH"/>
</dbReference>
<dbReference type="PANTHER" id="PTHR44169:SF6">
    <property type="entry name" value="NADPH-DEPENDENT 1-ACYLDIHYDROXYACETONE PHOSPHATE REDUCTASE"/>
    <property type="match status" value="1"/>
</dbReference>
<comment type="similarity">
    <text evidence="1 3">Belongs to the short-chain dehydrogenases/reductases (SDR) family.</text>
</comment>
<dbReference type="Gene3D" id="3.40.50.720">
    <property type="entry name" value="NAD(P)-binding Rossmann-like Domain"/>
    <property type="match status" value="1"/>
</dbReference>
<name>A0AAE3FGH7_9BACT</name>
<gene>
    <name evidence="4" type="ORF">MR241_01700</name>
</gene>
<sequence>MNKVAVITGGSSGIGKATAIELKKRGLTVYELSRRDSDIPGIIHIKADVTDGKSVSDAIDRVISEQGRIDILINNAGYGISGAVEFTPAEDAMRLFDVNFFGMVRMTEKVIPYMRENGGGRIVNISSVAAVVPIPFQTYYSASKAAISSYSMALANEVGRFGIRVSAIMPGDISTGFTDARKKITEGDDVYRGSVSRSVGTMEKDERGGMDVTKAGAFVAKAAIDRRHKPLYTIGAQYKLAVLLTKILPAAWLNRLIRIIYAK</sequence>
<proteinExistence type="inferred from homology"/>
<evidence type="ECO:0000256" key="2">
    <source>
        <dbReference type="ARBA" id="ARBA00023002"/>
    </source>
</evidence>